<comment type="similarity">
    <text evidence="1">Belongs to the UDP-N-acetylglucosamine 2-epimerase family.</text>
</comment>
<dbReference type="RefSeq" id="WP_007787196.1">
    <property type="nucleotide sequence ID" value="NZ_CM001441.1"/>
</dbReference>
<dbReference type="InterPro" id="IPR029767">
    <property type="entry name" value="WecB-like"/>
</dbReference>
<dbReference type="AlphaFoldDB" id="H5XZN1"/>
<evidence type="ECO:0000313" key="3">
    <source>
        <dbReference type="EMBL" id="EHQ92005.1"/>
    </source>
</evidence>
<dbReference type="HOGENOM" id="CLU_041674_0_1_9"/>
<protein>
    <submittedName>
        <fullName evidence="3">UDP-N-acetylglucosamine 2-epimerase</fullName>
    </submittedName>
</protein>
<feature type="domain" description="UDP-N-acetylglucosamine 2-epimerase" evidence="2">
    <location>
        <begin position="27"/>
        <end position="349"/>
    </location>
</feature>
<dbReference type="STRING" id="768710.DesyoDRAFT_5071"/>
<dbReference type="eggNOG" id="COG0381">
    <property type="taxonomic scope" value="Bacteria"/>
</dbReference>
<sequence length="353" mass="39101">MKIATVVGARPQFIKAAPVSRVLRRAHQEILIHTGQHYDANMSDIFFDELHIPRPDFHLGIGSGRHGAQTGSILEKVEDVLIQETPDALLVYGDTNSTLAGALAASKLHIPVIHIEAGLRSFNRRMPEEINRVLTDHLSSRLFCPTETAVKNLAAEGITKGVFQNGDVMYDAFLYNLELAKEKSNILQTQGLNPKSYVLCTIHRAENTDDPARLTQILKAVSKISVPVVLPLHPRTRKIVHQLGLTSLLERVKVLEPVGYLDMIALEANTLKLVTDSGGVQKEAYFAGVPCITMRDETEWVETVEVGWNCLTGADEEKILEAVERFAPPEHRPTIFGEGKAAEQFVEMMDKEG</sequence>
<dbReference type="Proteomes" id="UP000005104">
    <property type="component" value="Chromosome"/>
</dbReference>
<dbReference type="OrthoDB" id="9803238at2"/>
<evidence type="ECO:0000256" key="1">
    <source>
        <dbReference type="RuleBase" id="RU003513"/>
    </source>
</evidence>
<dbReference type="PANTHER" id="PTHR43174">
    <property type="entry name" value="UDP-N-ACETYLGLUCOSAMINE 2-EPIMERASE"/>
    <property type="match status" value="1"/>
</dbReference>
<dbReference type="EMBL" id="CM001441">
    <property type="protein sequence ID" value="EHQ92005.1"/>
    <property type="molecule type" value="Genomic_DNA"/>
</dbReference>
<dbReference type="InterPro" id="IPR003331">
    <property type="entry name" value="UDP_GlcNAc_Epimerase_2_dom"/>
</dbReference>
<evidence type="ECO:0000313" key="4">
    <source>
        <dbReference type="Proteomes" id="UP000005104"/>
    </source>
</evidence>
<name>H5XZN1_9FIRM</name>
<reference evidence="3 4" key="1">
    <citation type="submission" date="2011-11" db="EMBL/GenBank/DDBJ databases">
        <title>The Noncontiguous Finished genome of Desulfosporosinus youngiae DSM 17734.</title>
        <authorList>
            <consortium name="US DOE Joint Genome Institute (JGI-PGF)"/>
            <person name="Lucas S."/>
            <person name="Han J."/>
            <person name="Lapidus A."/>
            <person name="Cheng J.-F."/>
            <person name="Goodwin L."/>
            <person name="Pitluck S."/>
            <person name="Peters L."/>
            <person name="Ovchinnikova G."/>
            <person name="Lu M."/>
            <person name="Land M.L."/>
            <person name="Hauser L."/>
            <person name="Pester M."/>
            <person name="Spring S."/>
            <person name="Ollivier B."/>
            <person name="Rattei T."/>
            <person name="Klenk H.-P."/>
            <person name="Wagner M."/>
            <person name="Loy A."/>
            <person name="Woyke T.J."/>
        </authorList>
    </citation>
    <scope>NUCLEOTIDE SEQUENCE [LARGE SCALE GENOMIC DNA]</scope>
    <source>
        <strain evidence="3 4">DSM 17734</strain>
    </source>
</reference>
<keyword evidence="4" id="KW-1185">Reference proteome</keyword>
<evidence type="ECO:0000259" key="2">
    <source>
        <dbReference type="Pfam" id="PF02350"/>
    </source>
</evidence>
<dbReference type="NCBIfam" id="TIGR00236">
    <property type="entry name" value="wecB"/>
    <property type="match status" value="1"/>
</dbReference>
<accession>H5XZN1</accession>
<keyword evidence="1" id="KW-0413">Isomerase</keyword>
<dbReference type="GO" id="GO:0016853">
    <property type="term" value="F:isomerase activity"/>
    <property type="evidence" value="ECO:0007669"/>
    <property type="project" value="UniProtKB-KW"/>
</dbReference>
<gene>
    <name evidence="3" type="ORF">DesyoDRAFT_5071</name>
</gene>
<dbReference type="Pfam" id="PF02350">
    <property type="entry name" value="Epimerase_2"/>
    <property type="match status" value="1"/>
</dbReference>
<dbReference type="PANTHER" id="PTHR43174:SF1">
    <property type="entry name" value="UDP-N-ACETYLGLUCOSAMINE 2-EPIMERASE"/>
    <property type="match status" value="1"/>
</dbReference>
<proteinExistence type="inferred from homology"/>
<organism evidence="3 4">
    <name type="scientific">Desulfosporosinus youngiae DSM 17734</name>
    <dbReference type="NCBI Taxonomy" id="768710"/>
    <lineage>
        <taxon>Bacteria</taxon>
        <taxon>Bacillati</taxon>
        <taxon>Bacillota</taxon>
        <taxon>Clostridia</taxon>
        <taxon>Eubacteriales</taxon>
        <taxon>Desulfitobacteriaceae</taxon>
        <taxon>Desulfosporosinus</taxon>
    </lineage>
</organism>
<dbReference type="SUPFAM" id="SSF53756">
    <property type="entry name" value="UDP-Glycosyltransferase/glycogen phosphorylase"/>
    <property type="match status" value="1"/>
</dbReference>
<dbReference type="Gene3D" id="3.40.50.2000">
    <property type="entry name" value="Glycogen Phosphorylase B"/>
    <property type="match status" value="2"/>
</dbReference>
<dbReference type="CDD" id="cd03786">
    <property type="entry name" value="GTB_UDP-GlcNAc_2-Epimerase"/>
    <property type="match status" value="1"/>
</dbReference>